<feature type="non-terminal residue" evidence="1">
    <location>
        <position position="1"/>
    </location>
</feature>
<dbReference type="EMBL" id="BARU01030137">
    <property type="protein sequence ID" value="GAH74787.1"/>
    <property type="molecule type" value="Genomic_DNA"/>
</dbReference>
<evidence type="ECO:0008006" key="2">
    <source>
        <dbReference type="Google" id="ProtNLM"/>
    </source>
</evidence>
<sequence>RPEFALHKEIIRNFCCSILFGEKLIAPGEEGIWTVEFFNALILSGKKNKSVDIPVNRGEYEDLLQSLKKISRQKKVKKIKRVTDPRYL</sequence>
<protein>
    <recommendedName>
        <fullName evidence="2">Gfo/Idh/MocA-like oxidoreductase C-terminal domain-containing protein</fullName>
    </recommendedName>
</protein>
<organism evidence="1">
    <name type="scientific">marine sediment metagenome</name>
    <dbReference type="NCBI Taxonomy" id="412755"/>
    <lineage>
        <taxon>unclassified sequences</taxon>
        <taxon>metagenomes</taxon>
        <taxon>ecological metagenomes</taxon>
    </lineage>
</organism>
<gene>
    <name evidence="1" type="ORF">S03H2_47870</name>
</gene>
<evidence type="ECO:0000313" key="1">
    <source>
        <dbReference type="EMBL" id="GAH74787.1"/>
    </source>
</evidence>
<reference evidence="1" key="1">
    <citation type="journal article" date="2014" name="Front. Microbiol.">
        <title>High frequency of phylogenetically diverse reductive dehalogenase-homologous genes in deep subseafloor sedimentary metagenomes.</title>
        <authorList>
            <person name="Kawai M."/>
            <person name="Futagami T."/>
            <person name="Toyoda A."/>
            <person name="Takaki Y."/>
            <person name="Nishi S."/>
            <person name="Hori S."/>
            <person name="Arai W."/>
            <person name="Tsubouchi T."/>
            <person name="Morono Y."/>
            <person name="Uchiyama I."/>
            <person name="Ito T."/>
            <person name="Fujiyama A."/>
            <person name="Inagaki F."/>
            <person name="Takami H."/>
        </authorList>
    </citation>
    <scope>NUCLEOTIDE SEQUENCE</scope>
    <source>
        <strain evidence="1">Expedition CK06-06</strain>
    </source>
</reference>
<comment type="caution">
    <text evidence="1">The sequence shown here is derived from an EMBL/GenBank/DDBJ whole genome shotgun (WGS) entry which is preliminary data.</text>
</comment>
<dbReference type="AlphaFoldDB" id="X1HZ98"/>
<accession>X1HZ98</accession>
<name>X1HZ98_9ZZZZ</name>
<proteinExistence type="predicted"/>